<dbReference type="SUPFAM" id="SSF55920">
    <property type="entry name" value="Creatinase/aminopeptidase"/>
    <property type="match status" value="1"/>
</dbReference>
<evidence type="ECO:0000259" key="1">
    <source>
        <dbReference type="Pfam" id="PF00557"/>
    </source>
</evidence>
<dbReference type="InterPro" id="IPR050422">
    <property type="entry name" value="X-Pro_aminopeptidase_P"/>
</dbReference>
<gene>
    <name evidence="2" type="ORF">IE077_003737</name>
</gene>
<dbReference type="InterPro" id="IPR036005">
    <property type="entry name" value="Creatinase/aminopeptidase-like"/>
</dbReference>
<feature type="domain" description="Peptidase M24" evidence="1">
    <location>
        <begin position="59"/>
        <end position="132"/>
    </location>
</feature>
<reference evidence="2 3" key="1">
    <citation type="journal article" date="2020" name="bioRxiv">
        <title>Metabolic contributions of an alphaproteobacterial endosymbiont in the apicomplexan Cardiosporidium cionae.</title>
        <authorList>
            <person name="Hunter E.S."/>
            <person name="Paight C.J."/>
            <person name="Lane C.E."/>
        </authorList>
    </citation>
    <scope>NUCLEOTIDE SEQUENCE [LARGE SCALE GENOMIC DNA]</scope>
    <source>
        <strain evidence="2">ESH_2018</strain>
    </source>
</reference>
<evidence type="ECO:0000313" key="3">
    <source>
        <dbReference type="Proteomes" id="UP000823046"/>
    </source>
</evidence>
<dbReference type="Pfam" id="PF00557">
    <property type="entry name" value="Peptidase_M24"/>
    <property type="match status" value="1"/>
</dbReference>
<name>A0ABQ7J7L9_9APIC</name>
<dbReference type="Gene3D" id="3.90.230.10">
    <property type="entry name" value="Creatinase/methionine aminopeptidase superfamily"/>
    <property type="match status" value="1"/>
</dbReference>
<dbReference type="InterPro" id="IPR000994">
    <property type="entry name" value="Pept_M24"/>
</dbReference>
<accession>A0ABQ7J7L9</accession>
<organism evidence="2 3">
    <name type="scientific">Cardiosporidium cionae</name>
    <dbReference type="NCBI Taxonomy" id="476202"/>
    <lineage>
        <taxon>Eukaryota</taxon>
        <taxon>Sar</taxon>
        <taxon>Alveolata</taxon>
        <taxon>Apicomplexa</taxon>
        <taxon>Aconoidasida</taxon>
        <taxon>Nephromycida</taxon>
        <taxon>Cardiosporidium</taxon>
    </lineage>
</organism>
<protein>
    <submittedName>
        <fullName evidence="2">Creatinase domain-containing protein</fullName>
    </submittedName>
</protein>
<sequence length="142" mass="15755">MRDVSGFYSVDVESFKIWLDPCINIAVYKSIPDPQNNSILEQSPVTLPKAIKTTEELQGMREAHIKDGMAECKFFTWLESVKEDGSLFSMTELTLSDKIDGFRAEQDTFVSLSFPSISGIGPNGAIIHYRPEVGSCSKITPS</sequence>
<evidence type="ECO:0000313" key="2">
    <source>
        <dbReference type="EMBL" id="KAF8819982.1"/>
    </source>
</evidence>
<dbReference type="Proteomes" id="UP000823046">
    <property type="component" value="Unassembled WGS sequence"/>
</dbReference>
<keyword evidence="3" id="KW-1185">Reference proteome</keyword>
<dbReference type="PANTHER" id="PTHR43763">
    <property type="entry name" value="XAA-PRO AMINOPEPTIDASE 1"/>
    <property type="match status" value="1"/>
</dbReference>
<comment type="caution">
    <text evidence="2">The sequence shown here is derived from an EMBL/GenBank/DDBJ whole genome shotgun (WGS) entry which is preliminary data.</text>
</comment>
<proteinExistence type="predicted"/>
<feature type="non-terminal residue" evidence="2">
    <location>
        <position position="142"/>
    </location>
</feature>
<dbReference type="EMBL" id="JADAQX010000526">
    <property type="protein sequence ID" value="KAF8819982.1"/>
    <property type="molecule type" value="Genomic_DNA"/>
</dbReference>
<dbReference type="PANTHER" id="PTHR43763:SF6">
    <property type="entry name" value="XAA-PRO AMINOPEPTIDASE 1"/>
    <property type="match status" value="1"/>
</dbReference>